<protein>
    <recommendedName>
        <fullName evidence="5">2-amino-3-carboxymuconate-6-semialdehyde decarboxylase</fullName>
        <ecNumber evidence="4">4.1.1.45</ecNumber>
    </recommendedName>
    <alternativeName>
        <fullName evidence="10">Picolinate carboxylase</fullName>
    </alternativeName>
</protein>
<dbReference type="InterPro" id="IPR032466">
    <property type="entry name" value="Metal_Hydrolase"/>
</dbReference>
<dbReference type="RefSeq" id="WP_344152170.1">
    <property type="nucleotide sequence ID" value="NZ_BAAABV010000006.1"/>
</dbReference>
<name>A0ABN0V2T1_9ACTN</name>
<evidence type="ECO:0000256" key="5">
    <source>
        <dbReference type="ARBA" id="ARBA00021214"/>
    </source>
</evidence>
<dbReference type="Proteomes" id="UP001501867">
    <property type="component" value="Unassembled WGS sequence"/>
</dbReference>
<evidence type="ECO:0000313" key="13">
    <source>
        <dbReference type="Proteomes" id="UP001501867"/>
    </source>
</evidence>
<gene>
    <name evidence="12" type="ORF">GCM10010302_07170</name>
</gene>
<keyword evidence="8" id="KW-0862">Zinc</keyword>
<sequence>MTGGTGAALVDCHTHTLPRDWLDLAERYGDDRWPVRRRIDRCSADLFVGGKHFRTVPHTSWDAAARIEQMDASGVSQQWLSVTPVLFGYWAPPRHCAEMARHVNDGIAEMVRHAPDRFVGLATLPMGDTDLALEELERAVGQLGLRGVEIGSNIAGRELDDPAFLPVFRAMAERNVPLLVHPWDVGSAGRLARYHAMYTVGMPTETAYAALALLHGGVLSAVPGLRVLLAHGAGALAWLLPRIDRGWATWPERRGGAQEPPGVLARRLWADSLAGDEANIRLAGRRLGWDHIVLGTDYPFPFGEQSPGDVVLASSLDPGTKAAILSGNSAALLTGIPDTSHAQTRTEVDHGY</sequence>
<evidence type="ECO:0000256" key="9">
    <source>
        <dbReference type="ARBA" id="ARBA00023239"/>
    </source>
</evidence>
<reference evidence="12 13" key="1">
    <citation type="journal article" date="2019" name="Int. J. Syst. Evol. Microbiol.">
        <title>The Global Catalogue of Microorganisms (GCM) 10K type strain sequencing project: providing services to taxonomists for standard genome sequencing and annotation.</title>
        <authorList>
            <consortium name="The Broad Institute Genomics Platform"/>
            <consortium name="The Broad Institute Genome Sequencing Center for Infectious Disease"/>
            <person name="Wu L."/>
            <person name="Ma J."/>
        </authorList>
    </citation>
    <scope>NUCLEOTIDE SEQUENCE [LARGE SCALE GENOMIC DNA]</scope>
    <source>
        <strain evidence="12 13">JCM 4505</strain>
    </source>
</reference>
<dbReference type="Pfam" id="PF04909">
    <property type="entry name" value="Amidohydro_2"/>
    <property type="match status" value="1"/>
</dbReference>
<evidence type="ECO:0000256" key="7">
    <source>
        <dbReference type="ARBA" id="ARBA00022793"/>
    </source>
</evidence>
<evidence type="ECO:0000259" key="11">
    <source>
        <dbReference type="Pfam" id="PF04909"/>
    </source>
</evidence>
<evidence type="ECO:0000256" key="3">
    <source>
        <dbReference type="ARBA" id="ARBA00011245"/>
    </source>
</evidence>
<evidence type="ECO:0000256" key="6">
    <source>
        <dbReference type="ARBA" id="ARBA00022723"/>
    </source>
</evidence>
<keyword evidence="9" id="KW-0456">Lyase</keyword>
<dbReference type="EMBL" id="BAAABV010000006">
    <property type="protein sequence ID" value="GAA0272154.1"/>
    <property type="molecule type" value="Genomic_DNA"/>
</dbReference>
<evidence type="ECO:0000256" key="8">
    <source>
        <dbReference type="ARBA" id="ARBA00022833"/>
    </source>
</evidence>
<dbReference type="PANTHER" id="PTHR21240:SF27">
    <property type="entry name" value="2-AMINO-3-CARBOXYMUCONATE-6-SEMIALDEHYDE DECARBOXYLASE"/>
    <property type="match status" value="1"/>
</dbReference>
<evidence type="ECO:0000256" key="2">
    <source>
        <dbReference type="ARBA" id="ARBA00005871"/>
    </source>
</evidence>
<comment type="subunit">
    <text evidence="3">Monomer.</text>
</comment>
<dbReference type="InterPro" id="IPR032465">
    <property type="entry name" value="ACMSD"/>
</dbReference>
<dbReference type="Gene3D" id="3.20.20.140">
    <property type="entry name" value="Metal-dependent hydrolases"/>
    <property type="match status" value="1"/>
</dbReference>
<accession>A0ABN0V2T1</accession>
<dbReference type="EC" id="4.1.1.45" evidence="4"/>
<comment type="pathway">
    <text evidence="1">Secondary metabolite metabolism; quinolate metabolism.</text>
</comment>
<comment type="caution">
    <text evidence="12">The sequence shown here is derived from an EMBL/GenBank/DDBJ whole genome shotgun (WGS) entry which is preliminary data.</text>
</comment>
<organism evidence="12 13">
    <name type="scientific">Streptomyces polychromogenes</name>
    <dbReference type="NCBI Taxonomy" id="67342"/>
    <lineage>
        <taxon>Bacteria</taxon>
        <taxon>Bacillati</taxon>
        <taxon>Actinomycetota</taxon>
        <taxon>Actinomycetes</taxon>
        <taxon>Kitasatosporales</taxon>
        <taxon>Streptomycetaceae</taxon>
        <taxon>Streptomyces</taxon>
    </lineage>
</organism>
<dbReference type="PANTHER" id="PTHR21240">
    <property type="entry name" value="2-AMINO-3-CARBOXYLMUCONATE-6-SEMIALDEHYDE DECARBOXYLASE"/>
    <property type="match status" value="1"/>
</dbReference>
<dbReference type="SUPFAM" id="SSF51556">
    <property type="entry name" value="Metallo-dependent hydrolases"/>
    <property type="match status" value="1"/>
</dbReference>
<comment type="similarity">
    <text evidence="2">Belongs to the metallo-dependent hydrolases superfamily. ACMSD family.</text>
</comment>
<dbReference type="InterPro" id="IPR006680">
    <property type="entry name" value="Amidohydro-rel"/>
</dbReference>
<keyword evidence="6" id="KW-0479">Metal-binding</keyword>
<proteinExistence type="inferred from homology"/>
<evidence type="ECO:0000256" key="4">
    <source>
        <dbReference type="ARBA" id="ARBA00012365"/>
    </source>
</evidence>
<evidence type="ECO:0000313" key="12">
    <source>
        <dbReference type="EMBL" id="GAA0272154.1"/>
    </source>
</evidence>
<feature type="domain" description="Amidohydrolase-related" evidence="11">
    <location>
        <begin position="10"/>
        <end position="333"/>
    </location>
</feature>
<evidence type="ECO:0000256" key="10">
    <source>
        <dbReference type="ARBA" id="ARBA00031120"/>
    </source>
</evidence>
<keyword evidence="7" id="KW-0210">Decarboxylase</keyword>
<keyword evidence="13" id="KW-1185">Reference proteome</keyword>
<evidence type="ECO:0000256" key="1">
    <source>
        <dbReference type="ARBA" id="ARBA00005079"/>
    </source>
</evidence>